<feature type="region of interest" description="Disordered" evidence="1">
    <location>
        <begin position="32"/>
        <end position="56"/>
    </location>
</feature>
<evidence type="ECO:0000313" key="2">
    <source>
        <dbReference type="Proteomes" id="UP000886700"/>
    </source>
</evidence>
<evidence type="ECO:0000256" key="1">
    <source>
        <dbReference type="SAM" id="MobiDB-lite"/>
    </source>
</evidence>
<reference evidence="3" key="1">
    <citation type="submission" date="2025-08" db="UniProtKB">
        <authorList>
            <consortium name="RefSeq"/>
        </authorList>
    </citation>
    <scope>IDENTIFICATION</scope>
    <source>
        <tissue evidence="3">Liver</tissue>
    </source>
</reference>
<dbReference type="Proteomes" id="UP000886700">
    <property type="component" value="Unplaced"/>
</dbReference>
<evidence type="ECO:0000313" key="3">
    <source>
        <dbReference type="RefSeq" id="XP_040604430.1"/>
    </source>
</evidence>
<proteinExistence type="predicted"/>
<gene>
    <name evidence="3" type="primary">LOC121141304</name>
</gene>
<name>A0ABM2XNX7_MESAU</name>
<keyword evidence="3" id="KW-0675">Receptor</keyword>
<keyword evidence="2" id="KW-1185">Reference proteome</keyword>
<accession>A0ABM2XNX7</accession>
<feature type="compositionally biased region" description="Polar residues" evidence="1">
    <location>
        <begin position="45"/>
        <end position="56"/>
    </location>
</feature>
<sequence>MSGVQKVTISLKVQPEIPTSPPRRLTMIITSTTTSTRLTDAPKSTRLSTTSRHTDTQTSLVDHISKIEALQNTVVLRPQGEDMVYIMEDSAHIKDSVTVTH</sequence>
<organism evidence="2 3">
    <name type="scientific">Mesocricetus auratus</name>
    <name type="common">Golden hamster</name>
    <dbReference type="NCBI Taxonomy" id="10036"/>
    <lineage>
        <taxon>Eukaryota</taxon>
        <taxon>Metazoa</taxon>
        <taxon>Chordata</taxon>
        <taxon>Craniata</taxon>
        <taxon>Vertebrata</taxon>
        <taxon>Euteleostomi</taxon>
        <taxon>Mammalia</taxon>
        <taxon>Eutheria</taxon>
        <taxon>Euarchontoglires</taxon>
        <taxon>Glires</taxon>
        <taxon>Rodentia</taxon>
        <taxon>Myomorpha</taxon>
        <taxon>Muroidea</taxon>
        <taxon>Cricetidae</taxon>
        <taxon>Cricetinae</taxon>
        <taxon>Mesocricetus</taxon>
    </lineage>
</organism>
<protein>
    <submittedName>
        <fullName evidence="3">Hepatitis A virus cellular receptor 1 homolog isoform X2</fullName>
    </submittedName>
</protein>
<dbReference type="RefSeq" id="XP_040604430.1">
    <property type="nucleotide sequence ID" value="XM_040748496.1"/>
</dbReference>
<dbReference type="GeneID" id="121141304"/>